<dbReference type="EMBL" id="JAIWYP010000004">
    <property type="protein sequence ID" value="KAH3834472.1"/>
    <property type="molecule type" value="Genomic_DNA"/>
</dbReference>
<dbReference type="Proteomes" id="UP000828390">
    <property type="component" value="Unassembled WGS sequence"/>
</dbReference>
<reference evidence="1" key="1">
    <citation type="journal article" date="2019" name="bioRxiv">
        <title>The Genome of the Zebra Mussel, Dreissena polymorpha: A Resource for Invasive Species Research.</title>
        <authorList>
            <person name="McCartney M.A."/>
            <person name="Auch B."/>
            <person name="Kono T."/>
            <person name="Mallez S."/>
            <person name="Zhang Y."/>
            <person name="Obille A."/>
            <person name="Becker A."/>
            <person name="Abrahante J.E."/>
            <person name="Garbe J."/>
            <person name="Badalamenti J.P."/>
            <person name="Herman A."/>
            <person name="Mangelson H."/>
            <person name="Liachko I."/>
            <person name="Sullivan S."/>
            <person name="Sone E.D."/>
            <person name="Koren S."/>
            <person name="Silverstein K.A.T."/>
            <person name="Beckman K.B."/>
            <person name="Gohl D.M."/>
        </authorList>
    </citation>
    <scope>NUCLEOTIDE SEQUENCE</scope>
    <source>
        <strain evidence="1">Duluth1</strain>
        <tissue evidence="1">Whole animal</tissue>
    </source>
</reference>
<accession>A0A9D4K7D8</accession>
<protein>
    <submittedName>
        <fullName evidence="1">Uncharacterized protein</fullName>
    </submittedName>
</protein>
<proteinExistence type="predicted"/>
<evidence type="ECO:0000313" key="2">
    <source>
        <dbReference type="Proteomes" id="UP000828390"/>
    </source>
</evidence>
<evidence type="ECO:0000313" key="1">
    <source>
        <dbReference type="EMBL" id="KAH3834472.1"/>
    </source>
</evidence>
<comment type="caution">
    <text evidence="1">The sequence shown here is derived from an EMBL/GenBank/DDBJ whole genome shotgun (WGS) entry which is preliminary data.</text>
</comment>
<name>A0A9D4K7D8_DREPO</name>
<dbReference type="AlphaFoldDB" id="A0A9D4K7D8"/>
<keyword evidence="2" id="KW-1185">Reference proteome</keyword>
<sequence>MATKWAGCISLRKIHIFGFGLDGEPRQLSFIIDENEMIGKDGGDTQGPNAVISMIDLAIENHAQNSSTFAIHADNCPGV</sequence>
<organism evidence="1 2">
    <name type="scientific">Dreissena polymorpha</name>
    <name type="common">Zebra mussel</name>
    <name type="synonym">Mytilus polymorpha</name>
    <dbReference type="NCBI Taxonomy" id="45954"/>
    <lineage>
        <taxon>Eukaryota</taxon>
        <taxon>Metazoa</taxon>
        <taxon>Spiralia</taxon>
        <taxon>Lophotrochozoa</taxon>
        <taxon>Mollusca</taxon>
        <taxon>Bivalvia</taxon>
        <taxon>Autobranchia</taxon>
        <taxon>Heteroconchia</taxon>
        <taxon>Euheterodonta</taxon>
        <taxon>Imparidentia</taxon>
        <taxon>Neoheterodontei</taxon>
        <taxon>Myida</taxon>
        <taxon>Dreissenoidea</taxon>
        <taxon>Dreissenidae</taxon>
        <taxon>Dreissena</taxon>
    </lineage>
</organism>
<reference evidence="1" key="2">
    <citation type="submission" date="2020-11" db="EMBL/GenBank/DDBJ databases">
        <authorList>
            <person name="McCartney M.A."/>
            <person name="Auch B."/>
            <person name="Kono T."/>
            <person name="Mallez S."/>
            <person name="Becker A."/>
            <person name="Gohl D.M."/>
            <person name="Silverstein K.A.T."/>
            <person name="Koren S."/>
            <person name="Bechman K.B."/>
            <person name="Herman A."/>
            <person name="Abrahante J.E."/>
            <person name="Garbe J."/>
        </authorList>
    </citation>
    <scope>NUCLEOTIDE SEQUENCE</scope>
    <source>
        <strain evidence="1">Duluth1</strain>
        <tissue evidence="1">Whole animal</tissue>
    </source>
</reference>
<gene>
    <name evidence="1" type="ORF">DPMN_107799</name>
</gene>